<evidence type="ECO:0000256" key="1">
    <source>
        <dbReference type="SAM" id="MobiDB-lite"/>
    </source>
</evidence>
<dbReference type="Proteomes" id="UP000830671">
    <property type="component" value="Chromosome 10"/>
</dbReference>
<dbReference type="EMBL" id="CP019472">
    <property type="protein sequence ID" value="UQC75956.1"/>
    <property type="molecule type" value="Genomic_DNA"/>
</dbReference>
<name>A0A9Q8SFH4_9PEZI</name>
<dbReference type="RefSeq" id="XP_049137599.1">
    <property type="nucleotide sequence ID" value="XM_049296375.1"/>
</dbReference>
<gene>
    <name evidence="2" type="ORF">CLUP02_17465</name>
</gene>
<dbReference type="GeneID" id="73351385"/>
<feature type="compositionally biased region" description="Acidic residues" evidence="1">
    <location>
        <begin position="1192"/>
        <end position="1201"/>
    </location>
</feature>
<reference evidence="2" key="1">
    <citation type="journal article" date="2021" name="Mol. Plant Microbe Interact.">
        <title>Complete Genome Sequence of the Plant-Pathogenic Fungus Colletotrichum lupini.</title>
        <authorList>
            <person name="Baroncelli R."/>
            <person name="Pensec F."/>
            <person name="Da Lio D."/>
            <person name="Boufleur T."/>
            <person name="Vicente I."/>
            <person name="Sarrocco S."/>
            <person name="Picot A."/>
            <person name="Baraldi E."/>
            <person name="Sukno S."/>
            <person name="Thon M."/>
            <person name="Le Floch G."/>
        </authorList>
    </citation>
    <scope>NUCLEOTIDE SEQUENCE</scope>
    <source>
        <strain evidence="2">IMI 504893</strain>
    </source>
</reference>
<keyword evidence="3" id="KW-1185">Reference proteome</keyword>
<organism evidence="2 3">
    <name type="scientific">Colletotrichum lupini</name>
    <dbReference type="NCBI Taxonomy" id="145971"/>
    <lineage>
        <taxon>Eukaryota</taxon>
        <taxon>Fungi</taxon>
        <taxon>Dikarya</taxon>
        <taxon>Ascomycota</taxon>
        <taxon>Pezizomycotina</taxon>
        <taxon>Sordariomycetes</taxon>
        <taxon>Hypocreomycetidae</taxon>
        <taxon>Glomerellales</taxon>
        <taxon>Glomerellaceae</taxon>
        <taxon>Colletotrichum</taxon>
        <taxon>Colletotrichum acutatum species complex</taxon>
    </lineage>
</organism>
<proteinExistence type="predicted"/>
<protein>
    <submittedName>
        <fullName evidence="2">Uncharacterized protein</fullName>
    </submittedName>
</protein>
<accession>A0A9Q8SFH4</accession>
<sequence length="1284" mass="142940">MIDINALIMGNRRGTAVITSRKVLMLPCFCLPVKIEPPLSMSVQWRWYFFDASFNQWGQADRTSSSRSTQRRPAGTELAADPRAWYLEAPQACQYNRVTLSWLSSIPTAWFGLIGAHQLYPASSSVTLKRKGNRTLKDSLAANGSSRFYCVSRARSKHLNIPVMSAPAVESLNLLTVPNTRSHVTGAHFILFLLITSHSRCPKTTIIQHRNPSGDSRERLLSSHLLFDALGRIAAWLRQPAVFGTALSYAPPPIFIFGYPDCELADLEATHTFGCYSNFDVVNLPAALVSRCLCPDLFAAMASDENKAPPAAADNDWSPVVMDWWEAPQDGDQEESRGGAQDEPDRGITYVGPPLREQAAEEPLLERLATELFPIATFREGTSPEETTDIPDAFAVVDVPSQTLDTFSNFVRSQQGPRATENNMPHSQARRYSQFLLHDIQNELNEGDTLIFVDFPAPANPADSVDCFIYAWNSVRFRMPSEKLLATGSSKFAEMLNPTYQFRVQRRRKIAKNLPPGIKYVLDLTPPSEGDDLVFQMTEASLTPGIMSWWTAFDKHDVDDYVVRGHDDICSCWKEAKVDSFNTIIDKISASEASRDENKERDPEMEYAISSAIRESLRDVIPENGKNKERLYSEDKGLAARVLEKKSRGDFSAPAVPPYRRIPDYCPIRHRVNILRLMCIIANKRVFIDSAARVWTLVAVAKILDCTTVVRDLVLQWITSPNNTSFIEVLPEESLQLGVALKLEAVTRSAFRILVNELALEEAADVKGTPKAATYTVFGRKRHDPGDDLNNLIQHAARAMVERVSWPVNQLVSETIFDDLQIPEWTRLQNLISMLSSCPDDPVVVKAKVSAMTVSFTLKTLWENHVVYKLLRKPLDADDLQKIDDHRASYVDIQNFNRFEIIYNQFNNVQKALCTFMYETVGNKWASLSEIYTSSASGQMNVYKLVTTLWDHLKEVLVAHPEFAWDGAWMAVLNLPRPLSMKNPFDTRELDMMGACRYAFDTREFQKPLQDFLKPFYQECVRADFEIRMNLTPHLLLKLHHNELKFLPLWAGGNDDGTGGVFEHSLPPADYGPAGPGPAYHTGITIPSDASSTSGSVSSVLRQLRLEGSGSTVGPGSVDVQDGISTVFNPNRVIADDVSIRTESFTDGGSEYGNAKFAIPADGQSVAEAMSTMVLDESHDQSDAGTSINFDTDADEDDEVMTEVGPEDSRSREQTPEYVIEGSGARAAFSSRENQPASAAYGLDHCIGNAGFSQILMNNDGGRFILDYTGNKKGSTVDDTGSHL</sequence>
<evidence type="ECO:0000313" key="3">
    <source>
        <dbReference type="Proteomes" id="UP000830671"/>
    </source>
</evidence>
<feature type="region of interest" description="Disordered" evidence="1">
    <location>
        <begin position="1178"/>
        <end position="1218"/>
    </location>
</feature>
<dbReference type="KEGG" id="clup:CLUP02_17465"/>
<evidence type="ECO:0000313" key="2">
    <source>
        <dbReference type="EMBL" id="UQC75956.1"/>
    </source>
</evidence>